<accession>A0A1Y1IFW4</accession>
<organism evidence="3 4">
    <name type="scientific">Klebsormidium nitens</name>
    <name type="common">Green alga</name>
    <name type="synonym">Ulothrix nitens</name>
    <dbReference type="NCBI Taxonomy" id="105231"/>
    <lineage>
        <taxon>Eukaryota</taxon>
        <taxon>Viridiplantae</taxon>
        <taxon>Streptophyta</taxon>
        <taxon>Klebsormidiophyceae</taxon>
        <taxon>Klebsormidiales</taxon>
        <taxon>Klebsormidiaceae</taxon>
        <taxon>Klebsormidium</taxon>
    </lineage>
</organism>
<evidence type="ECO:0000256" key="1">
    <source>
        <dbReference type="SAM" id="MobiDB-lite"/>
    </source>
</evidence>
<gene>
    <name evidence="3" type="ORF">KFL_003660070</name>
</gene>
<dbReference type="SUPFAM" id="SSF81383">
    <property type="entry name" value="F-box domain"/>
    <property type="match status" value="1"/>
</dbReference>
<dbReference type="InterPro" id="IPR001810">
    <property type="entry name" value="F-box_dom"/>
</dbReference>
<dbReference type="PANTHER" id="PTHR31348:SF4">
    <property type="entry name" value="PHYTOCHROME A-ASSOCIATED F-BOX PROTEIN"/>
    <property type="match status" value="1"/>
</dbReference>
<dbReference type="Pfam" id="PF12937">
    <property type="entry name" value="F-box-like"/>
    <property type="match status" value="1"/>
</dbReference>
<protein>
    <submittedName>
        <fullName evidence="3">F-box family protein</fullName>
    </submittedName>
</protein>
<dbReference type="PANTHER" id="PTHR31348">
    <property type="entry name" value="EID1-LIKE F-BOX PROTEIN 2-RELATED"/>
    <property type="match status" value="1"/>
</dbReference>
<evidence type="ECO:0000259" key="2">
    <source>
        <dbReference type="SMART" id="SM00256"/>
    </source>
</evidence>
<feature type="region of interest" description="Disordered" evidence="1">
    <location>
        <begin position="259"/>
        <end position="288"/>
    </location>
</feature>
<proteinExistence type="predicted"/>
<sequence>MQRTAQLRNPCSFFSSSGDVEAEYGVSEARSALPYLAPDILQRVFAKVGPHPKDLVPLGAVCKEWRQILDDVTWKELCMTHAAGLVEELGYYDPGAGDPPGGWRGLFKLLVYCPGILFPTFEPVLESDALWGRYEWTECRGHVETELPRGFHRVSREEARQTLSLDARFWGDEIFVARRSYCERYHRAALRREGTHEYVSRPPVLPFRGMLRNFERSEIAQATGAAACLNRKEKLGEENLDWGGGYELFEVKDEAPDFAQDTSLNSGKGENEVSSKETTTPTSEYEGVGYGNFSELDEDFAAACPYCGAQTFPLPDSSFIGPYTAESYDHLLADVRADNPDETNFANGRYMLMTGFVCLSGHLVLGMAGFPCITPVSPDLDRSDWDCFRCLPAKLRLDPAEAVAFAIRFMLGERSFDPATERPLVRALTLDQLIQIERRLAELKSVWPVTVIASPLIGDVKYYKAFKDYSRSFKVGRPEVSVVKMLDADEPTAFLETVRAFVVAESGPSLAEWERLILDALEAHERERSIRFAQLDREREIHLVLCGAGFNGPPFPDQQSIDKFVQDPEATSITEILAEQTRVLEQSK</sequence>
<dbReference type="SMART" id="SM00256">
    <property type="entry name" value="FBOX"/>
    <property type="match status" value="1"/>
</dbReference>
<name>A0A1Y1IFW4_KLENI</name>
<evidence type="ECO:0000313" key="4">
    <source>
        <dbReference type="Proteomes" id="UP000054558"/>
    </source>
</evidence>
<evidence type="ECO:0000313" key="3">
    <source>
        <dbReference type="EMBL" id="GAQ87627.1"/>
    </source>
</evidence>
<dbReference type="EMBL" id="DF237315">
    <property type="protein sequence ID" value="GAQ87627.1"/>
    <property type="molecule type" value="Genomic_DNA"/>
</dbReference>
<dbReference type="InterPro" id="IPR040267">
    <property type="entry name" value="EID1-like"/>
</dbReference>
<reference evidence="3 4" key="1">
    <citation type="journal article" date="2014" name="Nat. Commun.">
        <title>Klebsormidium flaccidum genome reveals primary factors for plant terrestrial adaptation.</title>
        <authorList>
            <person name="Hori K."/>
            <person name="Maruyama F."/>
            <person name="Fujisawa T."/>
            <person name="Togashi T."/>
            <person name="Yamamoto N."/>
            <person name="Seo M."/>
            <person name="Sato S."/>
            <person name="Yamada T."/>
            <person name="Mori H."/>
            <person name="Tajima N."/>
            <person name="Moriyama T."/>
            <person name="Ikeuchi M."/>
            <person name="Watanabe M."/>
            <person name="Wada H."/>
            <person name="Kobayashi K."/>
            <person name="Saito M."/>
            <person name="Masuda T."/>
            <person name="Sasaki-Sekimoto Y."/>
            <person name="Mashiguchi K."/>
            <person name="Awai K."/>
            <person name="Shimojima M."/>
            <person name="Masuda S."/>
            <person name="Iwai M."/>
            <person name="Nobusawa T."/>
            <person name="Narise T."/>
            <person name="Kondo S."/>
            <person name="Saito H."/>
            <person name="Sato R."/>
            <person name="Murakawa M."/>
            <person name="Ihara Y."/>
            <person name="Oshima-Yamada Y."/>
            <person name="Ohtaka K."/>
            <person name="Satoh M."/>
            <person name="Sonobe K."/>
            <person name="Ishii M."/>
            <person name="Ohtani R."/>
            <person name="Kanamori-Sato M."/>
            <person name="Honoki R."/>
            <person name="Miyazaki D."/>
            <person name="Mochizuki H."/>
            <person name="Umetsu J."/>
            <person name="Higashi K."/>
            <person name="Shibata D."/>
            <person name="Kamiya Y."/>
            <person name="Sato N."/>
            <person name="Nakamura Y."/>
            <person name="Tabata S."/>
            <person name="Ida S."/>
            <person name="Kurokawa K."/>
            <person name="Ohta H."/>
        </authorList>
    </citation>
    <scope>NUCLEOTIDE SEQUENCE [LARGE SCALE GENOMIC DNA]</scope>
    <source>
        <strain evidence="3 4">NIES-2285</strain>
    </source>
</reference>
<keyword evidence="4" id="KW-1185">Reference proteome</keyword>
<dbReference type="Proteomes" id="UP000054558">
    <property type="component" value="Unassembled WGS sequence"/>
</dbReference>
<dbReference type="OrthoDB" id="730977at2759"/>
<dbReference type="AlphaFoldDB" id="A0A1Y1IFW4"/>
<dbReference type="GO" id="GO:0005634">
    <property type="term" value="C:nucleus"/>
    <property type="evidence" value="ECO:0000318"/>
    <property type="project" value="GO_Central"/>
</dbReference>
<feature type="domain" description="F-box" evidence="2">
    <location>
        <begin position="36"/>
        <end position="77"/>
    </location>
</feature>
<dbReference type="InterPro" id="IPR036047">
    <property type="entry name" value="F-box-like_dom_sf"/>
</dbReference>